<dbReference type="Proteomes" id="UP000030746">
    <property type="component" value="Unassembled WGS sequence"/>
</dbReference>
<evidence type="ECO:0000313" key="4">
    <source>
        <dbReference type="EMBL" id="ESO91744.1"/>
    </source>
</evidence>
<dbReference type="OrthoDB" id="6161809at2759"/>
<evidence type="ECO:0000313" key="5">
    <source>
        <dbReference type="Proteomes" id="UP000030746"/>
    </source>
</evidence>
<keyword evidence="1" id="KW-0863">Zinc-finger</keyword>
<dbReference type="HOGENOM" id="CLU_048338_0_0_1"/>
<proteinExistence type="predicted"/>
<dbReference type="OMA" id="DPSANCA"/>
<feature type="region of interest" description="Disordered" evidence="2">
    <location>
        <begin position="248"/>
        <end position="399"/>
    </location>
</feature>
<dbReference type="KEGG" id="lgi:LOTGIDRAFT_163106"/>
<sequence>MEKQGIQKRTLVFNQSSGNQFVYGHDFVTFLRQNGIDPKSIVSMGSGRSARSFHVTFESEETVSSILEKHPVAEIGTNSYSLSGGDKSKLIARLFWLPEYISDHDIANFFKAFNLKVVSVSREFFSNEGLKHIRTLTRRVLLEGKPGGFDSLPHTSSVCGKDVLIILQGRAPICLKCFQPGHMRKECPFSKTSSVASVSSYASALSKAPPSRNFVPASSLVKSIPPPPPPPPPTTVKLYEKRVDEDGFFTPRHNAKKRTSSECHTLLVDDSNNVSAPDNRSKKVALQKPTKGKKVSGNTYHSQMLQSAAAGANTPPASTSSSKLSDSSSSKPEKKTKNVSDVSGEMTSVELPQVDMELEDMAADTERLNSVLGSLTPGGSSNGEGMVSEGEFSDEDSLT</sequence>
<dbReference type="RefSeq" id="XP_009057418.1">
    <property type="nucleotide sequence ID" value="XM_009059170.1"/>
</dbReference>
<gene>
    <name evidence="4" type="ORF">LOTGIDRAFT_163106</name>
</gene>
<evidence type="ECO:0000256" key="2">
    <source>
        <dbReference type="SAM" id="MobiDB-lite"/>
    </source>
</evidence>
<organism evidence="4 5">
    <name type="scientific">Lottia gigantea</name>
    <name type="common">Giant owl limpet</name>
    <dbReference type="NCBI Taxonomy" id="225164"/>
    <lineage>
        <taxon>Eukaryota</taxon>
        <taxon>Metazoa</taxon>
        <taxon>Spiralia</taxon>
        <taxon>Lophotrochozoa</taxon>
        <taxon>Mollusca</taxon>
        <taxon>Gastropoda</taxon>
        <taxon>Patellogastropoda</taxon>
        <taxon>Lottioidea</taxon>
        <taxon>Lottiidae</taxon>
        <taxon>Lottia</taxon>
    </lineage>
</organism>
<name>V4BS55_LOTGI</name>
<dbReference type="GeneID" id="20239252"/>
<feature type="compositionally biased region" description="Low complexity" evidence="2">
    <location>
        <begin position="314"/>
        <end position="330"/>
    </location>
</feature>
<dbReference type="GO" id="GO:0008270">
    <property type="term" value="F:zinc ion binding"/>
    <property type="evidence" value="ECO:0007669"/>
    <property type="project" value="UniProtKB-KW"/>
</dbReference>
<reference evidence="4 5" key="1">
    <citation type="journal article" date="2013" name="Nature">
        <title>Insights into bilaterian evolution from three spiralian genomes.</title>
        <authorList>
            <person name="Simakov O."/>
            <person name="Marletaz F."/>
            <person name="Cho S.J."/>
            <person name="Edsinger-Gonzales E."/>
            <person name="Havlak P."/>
            <person name="Hellsten U."/>
            <person name="Kuo D.H."/>
            <person name="Larsson T."/>
            <person name="Lv J."/>
            <person name="Arendt D."/>
            <person name="Savage R."/>
            <person name="Osoegawa K."/>
            <person name="de Jong P."/>
            <person name="Grimwood J."/>
            <person name="Chapman J.A."/>
            <person name="Shapiro H."/>
            <person name="Aerts A."/>
            <person name="Otillar R.P."/>
            <person name="Terry A.Y."/>
            <person name="Boore J.L."/>
            <person name="Grigoriev I.V."/>
            <person name="Lindberg D.R."/>
            <person name="Seaver E.C."/>
            <person name="Weisblat D.A."/>
            <person name="Putnam N.H."/>
            <person name="Rokhsar D.S."/>
        </authorList>
    </citation>
    <scope>NUCLEOTIDE SEQUENCE [LARGE SCALE GENOMIC DNA]</scope>
</reference>
<evidence type="ECO:0000256" key="1">
    <source>
        <dbReference type="PROSITE-ProRule" id="PRU00047"/>
    </source>
</evidence>
<dbReference type="CTD" id="20239252"/>
<accession>V4BS55</accession>
<feature type="compositionally biased region" description="Polar residues" evidence="2">
    <location>
        <begin position="296"/>
        <end position="306"/>
    </location>
</feature>
<evidence type="ECO:0000259" key="3">
    <source>
        <dbReference type="PROSITE" id="PS50158"/>
    </source>
</evidence>
<dbReference type="AlphaFoldDB" id="V4BS55"/>
<feature type="domain" description="CCHC-type" evidence="3">
    <location>
        <begin position="174"/>
        <end position="188"/>
    </location>
</feature>
<keyword evidence="1" id="KW-0479">Metal-binding</keyword>
<keyword evidence="1" id="KW-0862">Zinc</keyword>
<dbReference type="EMBL" id="KB202199">
    <property type="protein sequence ID" value="ESO91744.1"/>
    <property type="molecule type" value="Genomic_DNA"/>
</dbReference>
<dbReference type="PROSITE" id="PS50158">
    <property type="entry name" value="ZF_CCHC"/>
    <property type="match status" value="1"/>
</dbReference>
<dbReference type="InterPro" id="IPR001878">
    <property type="entry name" value="Znf_CCHC"/>
</dbReference>
<feature type="compositionally biased region" description="Basic residues" evidence="2">
    <location>
        <begin position="282"/>
        <end position="294"/>
    </location>
</feature>
<keyword evidence="5" id="KW-1185">Reference proteome</keyword>
<protein>
    <recommendedName>
        <fullName evidence="3">CCHC-type domain-containing protein</fullName>
    </recommendedName>
</protein>
<dbReference type="GO" id="GO:0003676">
    <property type="term" value="F:nucleic acid binding"/>
    <property type="evidence" value="ECO:0007669"/>
    <property type="project" value="InterPro"/>
</dbReference>